<dbReference type="PANTHER" id="PTHR12341:SF7">
    <property type="entry name" value="5'-3' EXORIBONUCLEASE 1"/>
    <property type="match status" value="1"/>
</dbReference>
<dbReference type="InterPro" id="IPR004859">
    <property type="entry name" value="Xrn1_N"/>
</dbReference>
<organism evidence="7 8">
    <name type="scientific">Cloeon dipterum</name>
    <dbReference type="NCBI Taxonomy" id="197152"/>
    <lineage>
        <taxon>Eukaryota</taxon>
        <taxon>Metazoa</taxon>
        <taxon>Ecdysozoa</taxon>
        <taxon>Arthropoda</taxon>
        <taxon>Hexapoda</taxon>
        <taxon>Insecta</taxon>
        <taxon>Pterygota</taxon>
        <taxon>Palaeoptera</taxon>
        <taxon>Ephemeroptera</taxon>
        <taxon>Pisciforma</taxon>
        <taxon>Baetidae</taxon>
        <taxon>Cloeon</taxon>
    </lineage>
</organism>
<keyword evidence="3" id="KW-0269">Exonuclease</keyword>
<dbReference type="Gene3D" id="2.170.260.40">
    <property type="match status" value="1"/>
</dbReference>
<dbReference type="FunFam" id="3.40.50.12390:FF:000002">
    <property type="entry name" value="5'-3' exoribonuclease 1"/>
    <property type="match status" value="1"/>
</dbReference>
<reference evidence="7 8" key="1">
    <citation type="submission" date="2020-04" db="EMBL/GenBank/DDBJ databases">
        <authorList>
            <person name="Alioto T."/>
            <person name="Alioto T."/>
            <person name="Gomez Garrido J."/>
        </authorList>
    </citation>
    <scope>NUCLEOTIDE SEQUENCE [LARGE SCALE GENOMIC DNA]</scope>
</reference>
<evidence type="ECO:0000256" key="4">
    <source>
        <dbReference type="ARBA" id="ARBA00038299"/>
    </source>
</evidence>
<feature type="region of interest" description="Disordered" evidence="5">
    <location>
        <begin position="134"/>
        <end position="163"/>
    </location>
</feature>
<evidence type="ECO:0000313" key="7">
    <source>
        <dbReference type="EMBL" id="CAB3383496.1"/>
    </source>
</evidence>
<evidence type="ECO:0000256" key="2">
    <source>
        <dbReference type="ARBA" id="ARBA00022801"/>
    </source>
</evidence>
<feature type="compositionally biased region" description="Basic and acidic residues" evidence="5">
    <location>
        <begin position="413"/>
        <end position="429"/>
    </location>
</feature>
<evidence type="ECO:0000259" key="6">
    <source>
        <dbReference type="PROSITE" id="PS50800"/>
    </source>
</evidence>
<evidence type="ECO:0000313" key="8">
    <source>
        <dbReference type="Proteomes" id="UP000494165"/>
    </source>
</evidence>
<dbReference type="Gene3D" id="1.10.720.30">
    <property type="entry name" value="SAP domain"/>
    <property type="match status" value="1"/>
</dbReference>
<feature type="compositionally biased region" description="Low complexity" evidence="5">
    <location>
        <begin position="137"/>
        <end position="163"/>
    </location>
</feature>
<dbReference type="Gene3D" id="3.40.50.12390">
    <property type="match status" value="2"/>
</dbReference>
<feature type="domain" description="SAP" evidence="6">
    <location>
        <begin position="3"/>
        <end position="37"/>
    </location>
</feature>
<dbReference type="Pfam" id="PF18334">
    <property type="entry name" value="XRN1_D2_D3"/>
    <property type="match status" value="1"/>
</dbReference>
<proteinExistence type="inferred from homology"/>
<dbReference type="Pfam" id="PF02037">
    <property type="entry name" value="SAP"/>
    <property type="match status" value="1"/>
</dbReference>
<dbReference type="InterPro" id="IPR047007">
    <property type="entry name" value="XRN1_D1_sf"/>
</dbReference>
<dbReference type="InterPro" id="IPR041412">
    <property type="entry name" value="Xrn1_helical"/>
</dbReference>
<evidence type="ECO:0000256" key="3">
    <source>
        <dbReference type="ARBA" id="ARBA00022839"/>
    </source>
</evidence>
<dbReference type="InterPro" id="IPR036361">
    <property type="entry name" value="SAP_dom_sf"/>
</dbReference>
<evidence type="ECO:0000256" key="1">
    <source>
        <dbReference type="ARBA" id="ARBA00022722"/>
    </source>
</evidence>
<dbReference type="GO" id="GO:0016075">
    <property type="term" value="P:rRNA catabolic process"/>
    <property type="evidence" value="ECO:0007669"/>
    <property type="project" value="TreeGrafter"/>
</dbReference>
<dbReference type="Pfam" id="PF18129">
    <property type="entry name" value="SH3_12"/>
    <property type="match status" value="1"/>
</dbReference>
<dbReference type="Gene3D" id="2.30.30.750">
    <property type="match status" value="1"/>
</dbReference>
<dbReference type="CDD" id="cd18673">
    <property type="entry name" value="PIN_XRN1-2-like"/>
    <property type="match status" value="1"/>
</dbReference>
<feature type="compositionally biased region" description="Pro residues" evidence="5">
    <location>
        <begin position="1485"/>
        <end position="1494"/>
    </location>
</feature>
<evidence type="ECO:0000256" key="5">
    <source>
        <dbReference type="SAM" id="MobiDB-lite"/>
    </source>
</evidence>
<comment type="caution">
    <text evidence="7">The sequence shown here is derived from an EMBL/GenBank/DDBJ whole genome shotgun (WGS) entry which is preliminary data.</text>
</comment>
<feature type="compositionally biased region" description="Basic and acidic residues" evidence="5">
    <location>
        <begin position="199"/>
        <end position="209"/>
    </location>
</feature>
<name>A0A8S1DZS0_9INSE</name>
<dbReference type="OrthoDB" id="372487at2759"/>
<dbReference type="Pfam" id="PF17846">
    <property type="entry name" value="XRN_M"/>
    <property type="match status" value="2"/>
</dbReference>
<dbReference type="InterPro" id="IPR003034">
    <property type="entry name" value="SAP_dom"/>
</dbReference>
<feature type="compositionally biased region" description="Polar residues" evidence="5">
    <location>
        <begin position="1472"/>
        <end position="1482"/>
    </location>
</feature>
<feature type="region of interest" description="Disordered" evidence="5">
    <location>
        <begin position="407"/>
        <end position="429"/>
    </location>
</feature>
<feature type="region of interest" description="Disordered" evidence="5">
    <location>
        <begin position="1451"/>
        <end position="1501"/>
    </location>
</feature>
<dbReference type="Gene3D" id="1.25.40.1050">
    <property type="match status" value="1"/>
</dbReference>
<keyword evidence="1" id="KW-0540">Nuclease</keyword>
<keyword evidence="2" id="KW-0378">Hydrolase</keyword>
<dbReference type="Pfam" id="PF03159">
    <property type="entry name" value="XRN_N"/>
    <property type="match status" value="1"/>
</dbReference>
<dbReference type="GO" id="GO:0003723">
    <property type="term" value="F:RNA binding"/>
    <property type="evidence" value="ECO:0007669"/>
    <property type="project" value="TreeGrafter"/>
</dbReference>
<dbReference type="SUPFAM" id="SSF68906">
    <property type="entry name" value="SAP domain"/>
    <property type="match status" value="1"/>
</dbReference>
<dbReference type="InterPro" id="IPR041106">
    <property type="entry name" value="XRN1_D2_D3"/>
</dbReference>
<keyword evidence="8" id="KW-1185">Reference proteome</keyword>
<feature type="region of interest" description="Disordered" evidence="5">
    <location>
        <begin position="199"/>
        <end position="221"/>
    </location>
</feature>
<dbReference type="InterPro" id="IPR041385">
    <property type="entry name" value="SH3_12"/>
</dbReference>
<dbReference type="InterPro" id="IPR027073">
    <property type="entry name" value="5_3_exoribonuclease"/>
</dbReference>
<dbReference type="Pfam" id="PF18332">
    <property type="entry name" value="XRN1_D1"/>
    <property type="match status" value="1"/>
</dbReference>
<comment type="similarity">
    <text evidence="4">Belongs to the 5'-3' exonuclease family.</text>
</comment>
<dbReference type="PANTHER" id="PTHR12341">
    <property type="entry name" value="5'-&gt;3' EXORIBONUCLEASE"/>
    <property type="match status" value="1"/>
</dbReference>
<dbReference type="InterPro" id="IPR040992">
    <property type="entry name" value="XRN1_D1"/>
</dbReference>
<dbReference type="SMART" id="SM00513">
    <property type="entry name" value="SAP"/>
    <property type="match status" value="1"/>
</dbReference>
<dbReference type="Proteomes" id="UP000494165">
    <property type="component" value="Unassembled WGS sequence"/>
</dbReference>
<dbReference type="GO" id="GO:0000956">
    <property type="term" value="P:nuclear-transcribed mRNA catabolic process"/>
    <property type="evidence" value="ECO:0007669"/>
    <property type="project" value="TreeGrafter"/>
</dbReference>
<dbReference type="PROSITE" id="PS50800">
    <property type="entry name" value="SAP"/>
    <property type="match status" value="1"/>
</dbReference>
<gene>
    <name evidence="7" type="ORF">CLODIP_2_CD04857</name>
</gene>
<protein>
    <recommendedName>
        <fullName evidence="6">SAP domain-containing protein</fullName>
    </recommendedName>
</protein>
<accession>A0A8S1DZS0</accession>
<dbReference type="GO" id="GO:0005634">
    <property type="term" value="C:nucleus"/>
    <property type="evidence" value="ECO:0007669"/>
    <property type="project" value="TreeGrafter"/>
</dbReference>
<dbReference type="InterPro" id="IPR047008">
    <property type="entry name" value="XRN1_SH3_sf"/>
</dbReference>
<sequence length="1515" mass="171814">MDVSKLKVAEIKKELKDRGLNTVGNKQELLTRLQEALDAEEIGQVDEDEHLNGAEEAVVDEVEDVKEEDATAVKEEKQTKKIVLKRQVEFPEEVVVARAAAPKQEITGPVAGAIASSAKNSLTPEERMALRAKRFGPTETTPAAAAAPTPAAAAPKTDAAEPPAKIAKVELSDEQKERLRKRAERFGTSVSPLIEVVDAEEKRRQRQERFSTASDPSDAAPADAIGVAPVVEPATLKVLSLEERKKLRADRFNKTTAFLEIRRDNDGERLASNMADHLNSSCWQQLNQLAAQPMLDHCLCLCVYKLALHILLYLKDQDGHPEILQHQVPEFDNIYLDMNGIIHNCSHPNDNHNHRITQTEIFKGIFAYIERLIGMVRPRQLIFFAVDGVAPRAKMNQQRARRFRAAKDAASQAEREKKNNEKIEGSGDRFDSNCITPGTEFMVRLQAQLEYFVQLKMSTDPIWQRPRIVLSGHEVPGEGEHKIMDYIRYLKVQPEYNPTTRHCLYGLDADLMMLGLCTHEPNFSLLREEVKFSSQAQKTIASPAEIRFFLLHLSLFREYLDLEFSMLKHSLSFGYDLERIIDDWIIICYLVGNDFLPHLPSLHIAAGALPLMYRLYMRVLPTLDGYINEAGTINMDRFIAFMDELGQYDFEEFANMNPDVEMPEEKYSKKKTDDLASLLASTDFLDEVEEEDEACQVFSKHPTRELSKDTLHLEFYQHKRHYYTEKLNYAKVTEEKLQDLAEEYLRGVQWVAHYYYDGVASWAWYYPHHYAPYASDVAAFAIRPSKGYHFNKGTPFLPFQQLLGVLPAASRVLLPRAYHPLMLMQTSPLKHFYPEDFDTDLNGKKQDWEAVVLIPFIDEKLLLDAMATVEHHLTPEEVARNRHSIAIEYTYSRHSIGPVKATEYFPKVARNHAIAQPVPDLNIAPHLLVKGPCPRIDRSLFVPGFPTFRHIEFTTRLESIGVKVFDSPAQKDRPTMVLRLKAIALKSAADFQHLLGTSVWVHYPHLQEAIVEAVVDRAQTLTLSKANGNREIIEASTEETQFVRASKDILERYYGRLGIVVGEINVVLKVRMLEGRTFSYSVHGKVTVEKKWAAVEESFAAQTVVPTLKALAPQISQFDTIHDVFKVDSLCFLTHAQNYGYPAKVLPPNKPNRVNVEVQIPQDPPLDKMLSTMEANSMAYLPCIKVCRFVGLPAATVSKVTGVLLMANPKEPRNRINIGLGLKMHMQNKAVPGYAKRDNNEWSYSQKAVDLLREYIRRFPEVFSFLQCSRDRPQNRNEYIKSTDIFTLNCDERLEELKKWLSEQAGSRMDARKCDSLALDPLDVLALEKMIDQWSARKADACTRKLELDPQFLFKPVMDFGPVIVDPTVEFFLLDRVVCVREDFSVPLGLMGTVIGIDTEEGSKLKVQVLFDKEFAQGQASWGCEQRRCFCLSKPDVINLSHGRRKLLAKPAAPSPTANAWTQRESMRSAFATVQKNGRKSGTPTPKPPSPQSLPLPNDSDVKIRAFFTRALTPS</sequence>
<dbReference type="GO" id="GO:0004534">
    <property type="term" value="F:5'-3' RNA exonuclease activity"/>
    <property type="evidence" value="ECO:0007669"/>
    <property type="project" value="TreeGrafter"/>
</dbReference>
<dbReference type="EMBL" id="CADEPI010000312">
    <property type="protein sequence ID" value="CAB3383496.1"/>
    <property type="molecule type" value="Genomic_DNA"/>
</dbReference>